<dbReference type="RefSeq" id="WP_092046945.1">
    <property type="nucleotide sequence ID" value="NZ_FOQD01000001.1"/>
</dbReference>
<keyword evidence="1" id="KW-0472">Membrane</keyword>
<dbReference type="InterPro" id="IPR022655">
    <property type="entry name" value="DUF1553"/>
</dbReference>
<keyword evidence="1" id="KW-0812">Transmembrane</keyword>
<evidence type="ECO:0000313" key="5">
    <source>
        <dbReference type="Proteomes" id="UP000199518"/>
    </source>
</evidence>
<reference evidence="5" key="1">
    <citation type="submission" date="2016-10" db="EMBL/GenBank/DDBJ databases">
        <authorList>
            <person name="Varghese N."/>
            <person name="Submissions S."/>
        </authorList>
    </citation>
    <scope>NUCLEOTIDE SEQUENCE [LARGE SCALE GENOMIC DNA]</scope>
    <source>
        <strain evidence="5">DSM 26348</strain>
    </source>
</reference>
<keyword evidence="5" id="KW-1185">Reference proteome</keyword>
<protein>
    <recommendedName>
        <fullName evidence="6">DUF1549 domain-containing protein</fullName>
    </recommendedName>
</protein>
<dbReference type="InterPro" id="IPR011444">
    <property type="entry name" value="DUF1549"/>
</dbReference>
<dbReference type="Pfam" id="PF07587">
    <property type="entry name" value="PSD1"/>
    <property type="match status" value="1"/>
</dbReference>
<gene>
    <name evidence="4" type="ORF">SAMN05421753_101136</name>
</gene>
<dbReference type="OrthoDB" id="289126at2"/>
<name>A0A1I3AZ55_9PLAN</name>
<feature type="domain" description="DUF1549" evidence="2">
    <location>
        <begin position="190"/>
        <end position="372"/>
    </location>
</feature>
<dbReference type="EMBL" id="FOQD01000001">
    <property type="protein sequence ID" value="SFH55365.1"/>
    <property type="molecule type" value="Genomic_DNA"/>
</dbReference>
<dbReference type="STRING" id="1576369.SAMN05421753_101136"/>
<dbReference type="PANTHER" id="PTHR35889:SF3">
    <property type="entry name" value="F-BOX DOMAIN-CONTAINING PROTEIN"/>
    <property type="match status" value="1"/>
</dbReference>
<proteinExistence type="predicted"/>
<dbReference type="Proteomes" id="UP000199518">
    <property type="component" value="Unassembled WGS sequence"/>
</dbReference>
<evidence type="ECO:0000256" key="1">
    <source>
        <dbReference type="SAM" id="Phobius"/>
    </source>
</evidence>
<dbReference type="AlphaFoldDB" id="A0A1I3AZ55"/>
<evidence type="ECO:0000259" key="3">
    <source>
        <dbReference type="Pfam" id="PF07587"/>
    </source>
</evidence>
<dbReference type="Pfam" id="PF07583">
    <property type="entry name" value="PSCyt2"/>
    <property type="match status" value="1"/>
</dbReference>
<evidence type="ECO:0008006" key="6">
    <source>
        <dbReference type="Google" id="ProtNLM"/>
    </source>
</evidence>
<evidence type="ECO:0000313" key="4">
    <source>
        <dbReference type="EMBL" id="SFH55365.1"/>
    </source>
</evidence>
<evidence type="ECO:0000259" key="2">
    <source>
        <dbReference type="Pfam" id="PF07583"/>
    </source>
</evidence>
<organism evidence="4 5">
    <name type="scientific">Planctomicrobium piriforme</name>
    <dbReference type="NCBI Taxonomy" id="1576369"/>
    <lineage>
        <taxon>Bacteria</taxon>
        <taxon>Pseudomonadati</taxon>
        <taxon>Planctomycetota</taxon>
        <taxon>Planctomycetia</taxon>
        <taxon>Planctomycetales</taxon>
        <taxon>Planctomycetaceae</taxon>
        <taxon>Planctomicrobium</taxon>
    </lineage>
</organism>
<keyword evidence="1" id="KW-1133">Transmembrane helix</keyword>
<accession>A0A1I3AZ55</accession>
<feature type="transmembrane region" description="Helical" evidence="1">
    <location>
        <begin position="87"/>
        <end position="108"/>
    </location>
</feature>
<dbReference type="PANTHER" id="PTHR35889">
    <property type="entry name" value="CYCLOINULO-OLIGOSACCHARIDE FRUCTANOTRANSFERASE-RELATED"/>
    <property type="match status" value="1"/>
</dbReference>
<sequence length="696" mass="77135">MTSGERRDLLQRVDALCEGTATAADLARLEELVLRDAEARRLYVEAIELHGQLYWDAAGAGAAETLPKPLQASASSKRPVNRRSRQFAIAAGSLAAILLIVASAVWTFPPAPQHDKNVLPNRLANQAHPQAAETVPPVLSSAPAKVPEITLPTVPAMKGEVELPLAVRPQSTLAIAAPPRTDAGLVQLVNAGILRNQTEHGVTPAPQANDAEWVRRVYLDLAGRIPTPAEVESFFQEGRPEKRALLVDSLLASPAFARHQATVWTNLLVGRTRDEAIRRDTMLSWLNRQFAENRPWRETVGELVAAEGTQENGPANFLLAHLNNQAVPATAITSRILLCEQLQCAQCHQHPVVKEWEQSRFWELNAFFQQTKIQETMALNPSTKRMEPVRELVDLDRFGPTYYESLRGVMQVAYPRYAGVEVMTEQPSPLREQLSKLLFAEDRPQPARAFVNRTWAQFFGYGFTSPVDDMGPQTPVSHPELLEQLTAAFVASDYDVKRLVRWICLSDAYQRSSQPAATTGDTPELGDPALFSRMYVKPLTAEQLYDSLLVAAGTAPDELLLAASENRRETWLAQFYTSVDTEENSESSTFDGSLPQALMMINGDLVQNATSPGKSRILDDVTSRGGVAEADRIRQLCLAALSRYPSQEELAQVRDVLRRSIRQRTERNVPLQLALAEGLKDVYWAYLNSSEFAVNH</sequence>
<feature type="domain" description="DUF1553" evidence="3">
    <location>
        <begin position="431"/>
        <end position="555"/>
    </location>
</feature>